<evidence type="ECO:0000313" key="9">
    <source>
        <dbReference type="Proteomes" id="UP000516046"/>
    </source>
</evidence>
<dbReference type="PANTHER" id="PTHR42812">
    <property type="entry name" value="BETA-XYLOSIDASE"/>
    <property type="match status" value="1"/>
</dbReference>
<evidence type="ECO:0000259" key="7">
    <source>
        <dbReference type="Pfam" id="PF17851"/>
    </source>
</evidence>
<dbReference type="GO" id="GO:0004553">
    <property type="term" value="F:hydrolase activity, hydrolyzing O-glycosyl compounds"/>
    <property type="evidence" value="ECO:0007669"/>
    <property type="project" value="InterPro"/>
</dbReference>
<keyword evidence="2 6" id="KW-0378">Hydrolase</keyword>
<evidence type="ECO:0000256" key="6">
    <source>
        <dbReference type="RuleBase" id="RU361187"/>
    </source>
</evidence>
<dbReference type="Pfam" id="PF17851">
    <property type="entry name" value="GH43_C2"/>
    <property type="match status" value="1"/>
</dbReference>
<organism evidence="8 9">
    <name type="scientific">Caproicibacterium amylolyticum</name>
    <dbReference type="NCBI Taxonomy" id="2766537"/>
    <lineage>
        <taxon>Bacteria</taxon>
        <taxon>Bacillati</taxon>
        <taxon>Bacillota</taxon>
        <taxon>Clostridia</taxon>
        <taxon>Eubacteriales</taxon>
        <taxon>Oscillospiraceae</taxon>
        <taxon>Caproicibacterium</taxon>
    </lineage>
</organism>
<feature type="site" description="Important for catalytic activity, responsible for pKa modulation of the active site Glu and correct orientation of both the proton donor and substrate" evidence="5">
    <location>
        <position position="128"/>
    </location>
</feature>
<proteinExistence type="inferred from homology"/>
<dbReference type="InterPro" id="IPR051795">
    <property type="entry name" value="Glycosyl_Hydrlase_43"/>
</dbReference>
<dbReference type="RefSeq" id="WP_212507555.1">
    <property type="nucleotide sequence ID" value="NZ_CP060696.1"/>
</dbReference>
<dbReference type="SUPFAM" id="SSF75005">
    <property type="entry name" value="Arabinanase/levansucrase/invertase"/>
    <property type="match status" value="1"/>
</dbReference>
<dbReference type="SUPFAM" id="SSF49899">
    <property type="entry name" value="Concanavalin A-like lectins/glucanases"/>
    <property type="match status" value="1"/>
</dbReference>
<dbReference type="Gene3D" id="2.60.120.200">
    <property type="match status" value="1"/>
</dbReference>
<dbReference type="Pfam" id="PF04616">
    <property type="entry name" value="Glyco_hydro_43"/>
    <property type="match status" value="1"/>
</dbReference>
<dbReference type="CDD" id="cd09000">
    <property type="entry name" value="GH43_SXA-like"/>
    <property type="match status" value="1"/>
</dbReference>
<dbReference type="Proteomes" id="UP000516046">
    <property type="component" value="Chromosome"/>
</dbReference>
<dbReference type="InterPro" id="IPR041542">
    <property type="entry name" value="GH43_C2"/>
</dbReference>
<dbReference type="InterPro" id="IPR013320">
    <property type="entry name" value="ConA-like_dom_sf"/>
</dbReference>
<gene>
    <name evidence="8" type="ORF">H6X83_02240</name>
</gene>
<dbReference type="InterPro" id="IPR006710">
    <property type="entry name" value="Glyco_hydro_43"/>
</dbReference>
<evidence type="ECO:0000256" key="2">
    <source>
        <dbReference type="ARBA" id="ARBA00022801"/>
    </source>
</evidence>
<dbReference type="PANTHER" id="PTHR42812:SF12">
    <property type="entry name" value="BETA-XYLOSIDASE-RELATED"/>
    <property type="match status" value="1"/>
</dbReference>
<feature type="active site" description="Proton acceptor" evidence="4">
    <location>
        <position position="15"/>
    </location>
</feature>
<dbReference type="KEGG" id="caml:H6X83_02240"/>
<feature type="domain" description="Beta-xylosidase C-terminal Concanavalin A-like" evidence="7">
    <location>
        <begin position="322"/>
        <end position="519"/>
    </location>
</feature>
<dbReference type="EMBL" id="CP060696">
    <property type="protein sequence ID" value="QNO18493.1"/>
    <property type="molecule type" value="Genomic_DNA"/>
</dbReference>
<keyword evidence="3 6" id="KW-0326">Glycosidase</keyword>
<evidence type="ECO:0000256" key="1">
    <source>
        <dbReference type="ARBA" id="ARBA00009865"/>
    </source>
</evidence>
<accession>A0A7G9WII1</accession>
<protein>
    <submittedName>
        <fullName evidence="8">Glycoside hydrolase family 43 protein</fullName>
    </submittedName>
</protein>
<evidence type="ECO:0000256" key="4">
    <source>
        <dbReference type="PIRSR" id="PIRSR606710-1"/>
    </source>
</evidence>
<evidence type="ECO:0000256" key="5">
    <source>
        <dbReference type="PIRSR" id="PIRSR606710-2"/>
    </source>
</evidence>
<dbReference type="AlphaFoldDB" id="A0A7G9WII1"/>
<comment type="similarity">
    <text evidence="1 6">Belongs to the glycosyl hydrolase 43 family.</text>
</comment>
<dbReference type="Gene3D" id="2.115.10.20">
    <property type="entry name" value="Glycosyl hydrolase domain, family 43"/>
    <property type="match status" value="1"/>
</dbReference>
<evidence type="ECO:0000313" key="8">
    <source>
        <dbReference type="EMBL" id="QNO18493.1"/>
    </source>
</evidence>
<name>A0A7G9WII1_9FIRM</name>
<reference evidence="8 9" key="1">
    <citation type="submission" date="2020-08" db="EMBL/GenBank/DDBJ databases">
        <authorList>
            <person name="Ren C."/>
            <person name="Gu Y."/>
            <person name="Xu Y."/>
        </authorList>
    </citation>
    <scope>NUCLEOTIDE SEQUENCE [LARGE SCALE GENOMIC DNA]</scope>
    <source>
        <strain evidence="8 9">LBM18003</strain>
    </source>
</reference>
<dbReference type="InterPro" id="IPR023296">
    <property type="entry name" value="Glyco_hydro_beta-prop_sf"/>
</dbReference>
<feature type="active site" description="Proton donor" evidence="4">
    <location>
        <position position="187"/>
    </location>
</feature>
<evidence type="ECO:0000256" key="3">
    <source>
        <dbReference type="ARBA" id="ARBA00023295"/>
    </source>
</evidence>
<dbReference type="GO" id="GO:0005975">
    <property type="term" value="P:carbohydrate metabolic process"/>
    <property type="evidence" value="ECO:0007669"/>
    <property type="project" value="InterPro"/>
</dbReference>
<keyword evidence="9" id="KW-1185">Reference proteome</keyword>
<sequence length="524" mass="58830">MRTIANPVLKGFYPDPSILRVGREYYIATSTFEWFPGVTLLHSRDLQHWETLQSPLGEESGFDLRGIDTACGIWAPNLTYSDGVFYLLYTIVYTDRHRYKDTHNFLITANTIEGPWSKPVFLNCSGFDPSLFHDDDGRKWMVNMTVDQRPSKKRFSGIVLQEYDAKLKKLVGNVYPVFSGTERGTTEGPNLYKHGGYYYLLCAEGGTEFGHCCTLARSREITGKYEVCPENPVLTSDESKECPFQRAGHGSLVETAEHNWLMAHLCSRPVERFSILGRETAIENVEWTADGWLQLSGRGKLPKTSFLCGASVDKLSPSAKIRENFDAPVIPKEFLTLRQSPASCGITAEERKGFLRIYGGNSLSSKFHVGLLAHRLQSLSCTCTTAVEFYPQTFQQTAGLVCFYNGDNYDYLNISGDETAGRCISVVSMNNRELQESERVPLPETAAISLRARIQGRSLYFSYALQDGVFKDVGEKYDMAVLSDEHVEGNGFTGAMVGMACEDLQAKNCCADFGWFQYEEETEF</sequence>